<dbReference type="Proteomes" id="UP000494269">
    <property type="component" value="Unassembled WGS sequence"/>
</dbReference>
<evidence type="ECO:0000313" key="2">
    <source>
        <dbReference type="Proteomes" id="UP000494269"/>
    </source>
</evidence>
<name>A0A6S7ASH5_9BURK</name>
<proteinExistence type="predicted"/>
<gene>
    <name evidence="1" type="ORF">LMG3441_05899</name>
</gene>
<organism evidence="1 2">
    <name type="scientific">Achromobacter kerstersii</name>
    <dbReference type="NCBI Taxonomy" id="1353890"/>
    <lineage>
        <taxon>Bacteria</taxon>
        <taxon>Pseudomonadati</taxon>
        <taxon>Pseudomonadota</taxon>
        <taxon>Betaproteobacteria</taxon>
        <taxon>Burkholderiales</taxon>
        <taxon>Alcaligenaceae</taxon>
        <taxon>Achromobacter</taxon>
    </lineage>
</organism>
<keyword evidence="2" id="KW-1185">Reference proteome</keyword>
<sequence length="224" mass="25451">MPTLALHALHSLSRFMSGVMELRIDVNHAPQEVENELDAIHARMNRPLDRLHALPEVKTDIPGIVLRYREADGEYYVYVVDVQRDRVAGYTVFNRLIEVGKRADPYVRAPHSKYAAPYQGMGLATAVYRWGLDAGLCIISGARQSTGAHRLWMGLARHYELGYVDLRRKQLRYLGREVAPRVQEDLHTRMILLGRGWALDDYMRATAMLPAEDAISQQDLGKSP</sequence>
<dbReference type="AlphaFoldDB" id="A0A6S7ASH5"/>
<protein>
    <submittedName>
        <fullName evidence="1">Uncharacterized protein</fullName>
    </submittedName>
</protein>
<reference evidence="1 2" key="1">
    <citation type="submission" date="2020-04" db="EMBL/GenBank/DDBJ databases">
        <authorList>
            <person name="De Canck E."/>
        </authorList>
    </citation>
    <scope>NUCLEOTIDE SEQUENCE [LARGE SCALE GENOMIC DNA]</scope>
    <source>
        <strain evidence="1 2">LMG 3441</strain>
    </source>
</reference>
<evidence type="ECO:0000313" key="1">
    <source>
        <dbReference type="EMBL" id="CAB3742808.1"/>
    </source>
</evidence>
<accession>A0A6S7ASH5</accession>
<dbReference type="EMBL" id="CADIJQ010000016">
    <property type="protein sequence ID" value="CAB3742808.1"/>
    <property type="molecule type" value="Genomic_DNA"/>
</dbReference>